<dbReference type="GO" id="GO:0006406">
    <property type="term" value="P:mRNA export from nucleus"/>
    <property type="evidence" value="ECO:0007669"/>
    <property type="project" value="TreeGrafter"/>
</dbReference>
<dbReference type="Proteomes" id="UP000887561">
    <property type="component" value="Unplaced"/>
</dbReference>
<dbReference type="AlphaFoldDB" id="A0A915LYM4"/>
<feature type="coiled-coil region" evidence="1">
    <location>
        <begin position="208"/>
        <end position="235"/>
    </location>
</feature>
<accession>A0A915LYM4</accession>
<dbReference type="PANTHER" id="PTHR18898:SF2">
    <property type="entry name" value="NUCLEOPROTEIN TPR"/>
    <property type="match status" value="1"/>
</dbReference>
<evidence type="ECO:0000313" key="2">
    <source>
        <dbReference type="Proteomes" id="UP000887561"/>
    </source>
</evidence>
<evidence type="ECO:0000256" key="1">
    <source>
        <dbReference type="SAM" id="Coils"/>
    </source>
</evidence>
<dbReference type="PANTHER" id="PTHR18898">
    <property type="entry name" value="NUCLEOPROTEIN TPR-RELATED"/>
    <property type="match status" value="1"/>
</dbReference>
<dbReference type="GO" id="GO:1901673">
    <property type="term" value="P:regulation of mitotic spindle assembly"/>
    <property type="evidence" value="ECO:0007669"/>
    <property type="project" value="TreeGrafter"/>
</dbReference>
<organism evidence="2 3">
    <name type="scientific">Meloidogyne javanica</name>
    <name type="common">Root-knot nematode worm</name>
    <dbReference type="NCBI Taxonomy" id="6303"/>
    <lineage>
        <taxon>Eukaryota</taxon>
        <taxon>Metazoa</taxon>
        <taxon>Ecdysozoa</taxon>
        <taxon>Nematoda</taxon>
        <taxon>Chromadorea</taxon>
        <taxon>Rhabditida</taxon>
        <taxon>Tylenchina</taxon>
        <taxon>Tylenchomorpha</taxon>
        <taxon>Tylenchoidea</taxon>
        <taxon>Meloidogynidae</taxon>
        <taxon>Meloidogyninae</taxon>
        <taxon>Meloidogyne</taxon>
        <taxon>Meloidogyne incognita group</taxon>
    </lineage>
</organism>
<protein>
    <submittedName>
        <fullName evidence="3">Uncharacterized protein</fullName>
    </submittedName>
</protein>
<reference evidence="3" key="1">
    <citation type="submission" date="2022-11" db="UniProtKB">
        <authorList>
            <consortium name="WormBaseParasite"/>
        </authorList>
    </citation>
    <scope>IDENTIFICATION</scope>
</reference>
<name>A0A915LYM4_MELJA</name>
<keyword evidence="1" id="KW-0175">Coiled coil</keyword>
<evidence type="ECO:0000313" key="3">
    <source>
        <dbReference type="WBParaSite" id="scaffold21367_cov312.g19687"/>
    </source>
</evidence>
<keyword evidence="2" id="KW-1185">Reference proteome</keyword>
<sequence length="239" mass="27771">MSSELQEAKEVHEKVLKEKDDELKRLSEEVTKSTELLNAGFRLNRPDEDIARISPAAAAASSLLKSGMSLTGIYAEHCRVVSELEKKNTEFSSLEKYVTELIQDLDSRAPKFLEQRKAYDQLSERNECLQLQKDLLSSERQKLQSKSDSLTRELTFTKRELERYQREHNIQQKQIQRFLYLFEKGSLSYNDSLLNESIADDDYLFANISELQSKNIQLAEEVERLRGEQDKAIENYHNT</sequence>
<feature type="coiled-coil region" evidence="1">
    <location>
        <begin position="119"/>
        <end position="174"/>
    </location>
</feature>
<feature type="coiled-coil region" evidence="1">
    <location>
        <begin position="2"/>
        <end position="36"/>
    </location>
</feature>
<dbReference type="GO" id="GO:0017056">
    <property type="term" value="F:structural constituent of nuclear pore"/>
    <property type="evidence" value="ECO:0007669"/>
    <property type="project" value="TreeGrafter"/>
</dbReference>
<proteinExistence type="predicted"/>
<dbReference type="GO" id="GO:0005643">
    <property type="term" value="C:nuclear pore"/>
    <property type="evidence" value="ECO:0007669"/>
    <property type="project" value="TreeGrafter"/>
</dbReference>
<dbReference type="WBParaSite" id="scaffold21367_cov312.g19687">
    <property type="protein sequence ID" value="scaffold21367_cov312.g19687"/>
    <property type="gene ID" value="scaffold21367_cov312.g19687"/>
</dbReference>